<dbReference type="Gene3D" id="3.60.20.40">
    <property type="match status" value="1"/>
</dbReference>
<evidence type="ECO:0000256" key="8">
    <source>
        <dbReference type="RuleBase" id="RU368068"/>
    </source>
</evidence>
<comment type="caution">
    <text evidence="10">The sequence shown here is derived from an EMBL/GenBank/DDBJ whole genome shotgun (WGS) entry which is preliminary data.</text>
</comment>
<dbReference type="FunFam" id="3.60.20.40:FF:000001">
    <property type="entry name" value="Gamma-glutamyltranspeptidase 1"/>
    <property type="match status" value="1"/>
</dbReference>
<evidence type="ECO:0000256" key="3">
    <source>
        <dbReference type="ARBA" id="ARBA00005115"/>
    </source>
</evidence>
<dbReference type="InterPro" id="IPR029055">
    <property type="entry name" value="Ntn_hydrolases_N"/>
</dbReference>
<dbReference type="PANTHER" id="PTHR11686:SF9">
    <property type="entry name" value="RE13973P"/>
    <property type="match status" value="1"/>
</dbReference>
<dbReference type="EMBL" id="BTGB01000002">
    <property type="protein sequence ID" value="GMM45169.1"/>
    <property type="molecule type" value="Genomic_DNA"/>
</dbReference>
<feature type="binding site" evidence="7">
    <location>
        <position position="521"/>
    </location>
    <ligand>
        <name>L-glutamate</name>
        <dbReference type="ChEBI" id="CHEBI:29985"/>
    </ligand>
</feature>
<feature type="binding site" evidence="7">
    <location>
        <position position="138"/>
    </location>
    <ligand>
        <name>L-glutamate</name>
        <dbReference type="ChEBI" id="CHEBI:29985"/>
    </ligand>
</feature>
<keyword evidence="8" id="KW-0012">Acyltransferase</keyword>
<dbReference type="EC" id="3.4.19.13" evidence="8"/>
<dbReference type="GO" id="GO:0000324">
    <property type="term" value="C:fungal-type vacuole"/>
    <property type="evidence" value="ECO:0007669"/>
    <property type="project" value="TreeGrafter"/>
</dbReference>
<keyword evidence="9" id="KW-0812">Transmembrane</keyword>
<comment type="pathway">
    <text evidence="3 8">Sulfur metabolism; glutathione metabolism.</text>
</comment>
<accession>A0AAV5R3F0</accession>
<comment type="function">
    <text evidence="8">Cleaves the gamma-glutamyl peptide bond of glutathione and glutathione conjugates.</text>
</comment>
<comment type="catalytic activity">
    <reaction evidence="2 8">
        <text>glutathione + H2O = L-cysteinylglycine + L-glutamate</text>
        <dbReference type="Rhea" id="RHEA:28807"/>
        <dbReference type="ChEBI" id="CHEBI:15377"/>
        <dbReference type="ChEBI" id="CHEBI:29985"/>
        <dbReference type="ChEBI" id="CHEBI:57925"/>
        <dbReference type="ChEBI" id="CHEBI:61694"/>
        <dbReference type="EC" id="3.4.19.13"/>
    </reaction>
</comment>
<keyword evidence="9" id="KW-0472">Membrane</keyword>
<dbReference type="GO" id="GO:0006751">
    <property type="term" value="P:glutathione catabolic process"/>
    <property type="evidence" value="ECO:0007669"/>
    <property type="project" value="UniProtKB-UniRule"/>
</dbReference>
<sequence>MYIPQRHSIILKQYSKYLLISTIIVLFFIFQYKSFSKPPFPHVPDIPAHIPFTRAATWDPETNHTVYSKKGIVASDSERCSNMGISILRKGGNAADAAVITCLCIGATDTMFSSGIGGGAYITSKNHEEVSAISIDAREMAPGNAYPDMFKGREHKSKYGGLASGIPGELMGLWKLFEIHGSGNIKWEELLLPVAELMEQGWEVSPLFSFALQTQRPAFNYFRKDWDFVFKGENSNQLLEAGDIIKRPAFAQTLRYLAKHGALKFYDSKGYIARSISETIQEWEGLMTPEDFDKYNVIIEDAITLKNFTNDNLTIFSPNGSSSGLSLISGLSIINEMHLNEEIQSDINATSAHRIVEVMKWMASTRSYLGDIGIYNTNDTQINERKERYSKFLTKGFIDDVVSKINDNTTHPWESYNPAFEPNDPHGTSSLSVVDEFGNAVVITTTVNLLFGSCVHDPITGIIMNNEMDDFSLPHTKNAFGLQPSIFNYIQPYKRPLSSSAQSIIVDSDGNIKLVIGAAGGSRITNAIFQGIIRTFMEDKDLTNVIANPRIHHQLLPDKLFIEEPIYHHVIKGLDDKGHDVEISKPQSAMNAIRVLSDGTMIGQSDWWRKFGVAVAL</sequence>
<feature type="binding site" evidence="7">
    <location>
        <begin position="446"/>
        <end position="448"/>
    </location>
    <ligand>
        <name>L-glutamate</name>
        <dbReference type="ChEBI" id="CHEBI:29985"/>
    </ligand>
</feature>
<comment type="catalytic activity">
    <reaction evidence="1 8">
        <text>an S-substituted glutathione + H2O = an S-substituted L-cysteinylglycine + L-glutamate</text>
        <dbReference type="Rhea" id="RHEA:59468"/>
        <dbReference type="ChEBI" id="CHEBI:15377"/>
        <dbReference type="ChEBI" id="CHEBI:29985"/>
        <dbReference type="ChEBI" id="CHEBI:90779"/>
        <dbReference type="ChEBI" id="CHEBI:143103"/>
        <dbReference type="EC" id="3.4.19.13"/>
    </reaction>
</comment>
<dbReference type="AlphaFoldDB" id="A0AAV5R3F0"/>
<dbReference type="InterPro" id="IPR043137">
    <property type="entry name" value="GGT_ssub_C"/>
</dbReference>
<feature type="active site" description="Nucleophile" evidence="6">
    <location>
        <position position="428"/>
    </location>
</feature>
<dbReference type="GO" id="GO:0103068">
    <property type="term" value="F:leukotriene C4 gamma-glutamyl transferase activity"/>
    <property type="evidence" value="ECO:0007669"/>
    <property type="project" value="UniProtKB-EC"/>
</dbReference>
<keyword evidence="9" id="KW-1133">Transmembrane helix</keyword>
<keyword evidence="11" id="KW-1185">Reference proteome</keyword>
<dbReference type="Gene3D" id="1.10.246.130">
    <property type="match status" value="1"/>
</dbReference>
<evidence type="ECO:0000256" key="1">
    <source>
        <dbReference type="ARBA" id="ARBA00001049"/>
    </source>
</evidence>
<comment type="catalytic activity">
    <reaction evidence="5 8">
        <text>an N-terminal (5-L-glutamyl)-[peptide] + an alpha-amino acid = 5-L-glutamyl amino acid + an N-terminal L-alpha-aminoacyl-[peptide]</text>
        <dbReference type="Rhea" id="RHEA:23904"/>
        <dbReference type="Rhea" id="RHEA-COMP:9780"/>
        <dbReference type="Rhea" id="RHEA-COMP:9795"/>
        <dbReference type="ChEBI" id="CHEBI:77644"/>
        <dbReference type="ChEBI" id="CHEBI:78597"/>
        <dbReference type="ChEBI" id="CHEBI:78599"/>
        <dbReference type="ChEBI" id="CHEBI:78608"/>
        <dbReference type="EC" id="2.3.2.2"/>
    </reaction>
</comment>
<keyword evidence="8" id="KW-0378">Hydrolase</keyword>
<feature type="binding site" evidence="7">
    <location>
        <begin position="498"/>
        <end position="499"/>
    </location>
    <ligand>
        <name>L-glutamate</name>
        <dbReference type="ChEBI" id="CHEBI:29985"/>
    </ligand>
</feature>
<dbReference type="Proteomes" id="UP001378960">
    <property type="component" value="Unassembled WGS sequence"/>
</dbReference>
<dbReference type="EC" id="2.3.2.2" evidence="8"/>
<dbReference type="PANTHER" id="PTHR11686">
    <property type="entry name" value="GAMMA GLUTAMYL TRANSPEPTIDASE"/>
    <property type="match status" value="1"/>
</dbReference>
<reference evidence="10 11" key="1">
    <citation type="journal article" date="2023" name="Elife">
        <title>Identification of key yeast species and microbe-microbe interactions impacting larval growth of Drosophila in the wild.</title>
        <authorList>
            <person name="Mure A."/>
            <person name="Sugiura Y."/>
            <person name="Maeda R."/>
            <person name="Honda K."/>
            <person name="Sakurai N."/>
            <person name="Takahashi Y."/>
            <person name="Watada M."/>
            <person name="Katoh T."/>
            <person name="Gotoh A."/>
            <person name="Gotoh Y."/>
            <person name="Taniguchi I."/>
            <person name="Nakamura K."/>
            <person name="Hayashi T."/>
            <person name="Katayama T."/>
            <person name="Uemura T."/>
            <person name="Hattori Y."/>
        </authorList>
    </citation>
    <scope>NUCLEOTIDE SEQUENCE [LARGE SCALE GENOMIC DNA]</scope>
    <source>
        <strain evidence="10 11">PK-24</strain>
    </source>
</reference>
<protein>
    <recommendedName>
        <fullName evidence="8">Glutathione hydrolase</fullName>
        <ecNumber evidence="8">2.3.2.2</ecNumber>
        <ecNumber evidence="8">3.4.19.13</ecNumber>
    </recommendedName>
    <alternativeName>
        <fullName evidence="8">Gamma-glutamyltransferase</fullName>
    </alternativeName>
    <alternativeName>
        <fullName evidence="8">Gamma-glutamyltranspeptidase</fullName>
    </alternativeName>
</protein>
<dbReference type="NCBIfam" id="TIGR00066">
    <property type="entry name" value="g_glut_trans"/>
    <property type="match status" value="1"/>
</dbReference>
<name>A0AAV5R3F0_PICKL</name>
<evidence type="ECO:0000256" key="7">
    <source>
        <dbReference type="PIRSR" id="PIRSR600101-2"/>
    </source>
</evidence>
<dbReference type="GO" id="GO:0005886">
    <property type="term" value="C:plasma membrane"/>
    <property type="evidence" value="ECO:0007669"/>
    <property type="project" value="TreeGrafter"/>
</dbReference>
<dbReference type="GO" id="GO:0036374">
    <property type="term" value="F:glutathione hydrolase activity"/>
    <property type="evidence" value="ECO:0007669"/>
    <property type="project" value="UniProtKB-UniRule"/>
</dbReference>
<dbReference type="InterPro" id="IPR000101">
    <property type="entry name" value="GGT_peptidase"/>
</dbReference>
<dbReference type="InterPro" id="IPR043138">
    <property type="entry name" value="GGT_lsub"/>
</dbReference>
<organism evidence="10 11">
    <name type="scientific">Pichia kluyveri</name>
    <name type="common">Yeast</name>
    <dbReference type="NCBI Taxonomy" id="36015"/>
    <lineage>
        <taxon>Eukaryota</taxon>
        <taxon>Fungi</taxon>
        <taxon>Dikarya</taxon>
        <taxon>Ascomycota</taxon>
        <taxon>Saccharomycotina</taxon>
        <taxon>Pichiomycetes</taxon>
        <taxon>Pichiales</taxon>
        <taxon>Pichiaceae</taxon>
        <taxon>Pichia</taxon>
    </lineage>
</organism>
<keyword evidence="8" id="KW-0808">Transferase</keyword>
<gene>
    <name evidence="10" type="ORF">DAPK24_017440</name>
</gene>
<dbReference type="SUPFAM" id="SSF56235">
    <property type="entry name" value="N-terminal nucleophile aminohydrolases (Ntn hydrolases)"/>
    <property type="match status" value="1"/>
</dbReference>
<feature type="binding site" evidence="7">
    <location>
        <position position="470"/>
    </location>
    <ligand>
        <name>L-glutamate</name>
        <dbReference type="ChEBI" id="CHEBI:29985"/>
    </ligand>
</feature>
<dbReference type="Pfam" id="PF01019">
    <property type="entry name" value="G_glu_transpept"/>
    <property type="match status" value="1"/>
</dbReference>
<evidence type="ECO:0000313" key="10">
    <source>
        <dbReference type="EMBL" id="GMM45169.1"/>
    </source>
</evidence>
<comment type="similarity">
    <text evidence="4">Belongs to the gamma-glutamyltransferase family.</text>
</comment>
<evidence type="ECO:0000256" key="5">
    <source>
        <dbReference type="ARBA" id="ARBA00047417"/>
    </source>
</evidence>
<evidence type="ECO:0000256" key="2">
    <source>
        <dbReference type="ARBA" id="ARBA00001089"/>
    </source>
</evidence>
<dbReference type="PRINTS" id="PR01210">
    <property type="entry name" value="GGTRANSPTASE"/>
</dbReference>
<evidence type="ECO:0000256" key="6">
    <source>
        <dbReference type="PIRSR" id="PIRSR600101-1"/>
    </source>
</evidence>
<evidence type="ECO:0000313" key="11">
    <source>
        <dbReference type="Proteomes" id="UP001378960"/>
    </source>
</evidence>
<evidence type="ECO:0000256" key="9">
    <source>
        <dbReference type="SAM" id="Phobius"/>
    </source>
</evidence>
<evidence type="ECO:0000256" key="4">
    <source>
        <dbReference type="ARBA" id="ARBA00009381"/>
    </source>
</evidence>
<feature type="transmembrane region" description="Helical" evidence="9">
    <location>
        <begin position="14"/>
        <end position="32"/>
    </location>
</feature>
<proteinExistence type="inferred from homology"/>